<protein>
    <submittedName>
        <fullName evidence="3">CHRD domain-containing protein</fullName>
    </submittedName>
</protein>
<dbReference type="Proteomes" id="UP001198862">
    <property type="component" value="Unassembled WGS sequence"/>
</dbReference>
<dbReference type="EMBL" id="JAJISD010000005">
    <property type="protein sequence ID" value="MCC8430002.1"/>
    <property type="molecule type" value="Genomic_DNA"/>
</dbReference>
<dbReference type="RefSeq" id="WP_230551193.1">
    <property type="nucleotide sequence ID" value="NZ_JAJISD010000005.1"/>
</dbReference>
<reference evidence="3 4" key="1">
    <citation type="submission" date="2021-11" db="EMBL/GenBank/DDBJ databases">
        <authorList>
            <person name="Lee D.-H."/>
            <person name="Kim S.-B."/>
        </authorList>
    </citation>
    <scope>NUCLEOTIDE SEQUENCE [LARGE SCALE GENOMIC DNA]</scope>
    <source>
        <strain evidence="3 4">KCTC 52223</strain>
    </source>
</reference>
<dbReference type="PROSITE" id="PS50933">
    <property type="entry name" value="CHRD"/>
    <property type="match status" value="1"/>
</dbReference>
<dbReference type="Pfam" id="PF07452">
    <property type="entry name" value="CHRD"/>
    <property type="match status" value="1"/>
</dbReference>
<evidence type="ECO:0000313" key="3">
    <source>
        <dbReference type="EMBL" id="MCC8430002.1"/>
    </source>
</evidence>
<keyword evidence="1" id="KW-0732">Signal</keyword>
<dbReference type="PROSITE" id="PS51257">
    <property type="entry name" value="PROKAR_LIPOPROTEIN"/>
    <property type="match status" value="1"/>
</dbReference>
<feature type="chain" id="PRO_5046977850" evidence="1">
    <location>
        <begin position="18"/>
        <end position="154"/>
    </location>
</feature>
<name>A0ABS8KW69_9HYPH</name>
<feature type="signal peptide" evidence="1">
    <location>
        <begin position="1"/>
        <end position="17"/>
    </location>
</feature>
<feature type="domain" description="CHRD" evidence="2">
    <location>
        <begin position="31"/>
        <end position="154"/>
    </location>
</feature>
<proteinExistence type="predicted"/>
<keyword evidence="4" id="KW-1185">Reference proteome</keyword>
<organism evidence="3 4">
    <name type="scientific">Reyranella aquatilis</name>
    <dbReference type="NCBI Taxonomy" id="2035356"/>
    <lineage>
        <taxon>Bacteria</taxon>
        <taxon>Pseudomonadati</taxon>
        <taxon>Pseudomonadota</taxon>
        <taxon>Alphaproteobacteria</taxon>
        <taxon>Hyphomicrobiales</taxon>
        <taxon>Reyranellaceae</taxon>
        <taxon>Reyranella</taxon>
    </lineage>
</organism>
<comment type="caution">
    <text evidence="3">The sequence shown here is derived from an EMBL/GenBank/DDBJ whole genome shotgun (WGS) entry which is preliminary data.</text>
</comment>
<evidence type="ECO:0000259" key="2">
    <source>
        <dbReference type="PROSITE" id="PS50933"/>
    </source>
</evidence>
<dbReference type="InterPro" id="IPR010895">
    <property type="entry name" value="CHRD"/>
</dbReference>
<dbReference type="SMART" id="SM00754">
    <property type="entry name" value="CHRD"/>
    <property type="match status" value="1"/>
</dbReference>
<sequence>MSLPSRRLLLSLGPLLAASACSFNMGEPNLPKTDLRADLSGARMVPATDSKGEGYFAATYRPSTRVLEYKLILVRLSGPVRQAGLYGPAAPDQNAVQVVPIDVPFYADRSTVNDGVTLTEQQVREVLAGLWYVNVMTEKYPDGEIRGQILPLQK</sequence>
<evidence type="ECO:0000313" key="4">
    <source>
        <dbReference type="Proteomes" id="UP001198862"/>
    </source>
</evidence>
<accession>A0ABS8KW69</accession>
<evidence type="ECO:0000256" key="1">
    <source>
        <dbReference type="SAM" id="SignalP"/>
    </source>
</evidence>
<gene>
    <name evidence="3" type="ORF">LJ725_13560</name>
</gene>